<sequence length="174" mass="19987">MVGTKSYLGTALLSLLALNSSGVLAHRWFNWQEDIRCDATGYFVPDNEADLISYLHHAQSQAARMIPFQNPDIAADKSKGYLSDDVTVITRFIKADDNWLSPVNDYNLPAGAQGVFASLEYSWIPTYNNWTQQYFYQKLASEFIPRFGEKYNVRSHWNKMQSHNETYTATIFPR</sequence>
<evidence type="ECO:0000313" key="3">
    <source>
        <dbReference type="Proteomes" id="UP000248340"/>
    </source>
</evidence>
<dbReference type="Gene3D" id="3.30.70.2520">
    <property type="match status" value="1"/>
</dbReference>
<feature type="chain" id="PRO_5016241531" evidence="1">
    <location>
        <begin position="26"/>
        <end position="174"/>
    </location>
</feature>
<accession>A0A319CJI1</accession>
<keyword evidence="1" id="KW-0732">Signal</keyword>
<dbReference type="Proteomes" id="UP000248340">
    <property type="component" value="Unassembled WGS sequence"/>
</dbReference>
<dbReference type="OrthoDB" id="610608at2759"/>
<proteinExistence type="predicted"/>
<name>A0A319CJI1_9EURO</name>
<dbReference type="EMBL" id="KZ821678">
    <property type="protein sequence ID" value="PYH85805.1"/>
    <property type="molecule type" value="Genomic_DNA"/>
</dbReference>
<keyword evidence="3" id="KW-1185">Reference proteome</keyword>
<dbReference type="GeneID" id="37141164"/>
<dbReference type="STRING" id="1448315.A0A319CJI1"/>
<dbReference type="RefSeq" id="XP_025496005.1">
    <property type="nucleotide sequence ID" value="XM_025638422.1"/>
</dbReference>
<reference evidence="2 3" key="1">
    <citation type="submission" date="2016-12" db="EMBL/GenBank/DDBJ databases">
        <title>The genomes of Aspergillus section Nigri reveals drivers in fungal speciation.</title>
        <authorList>
            <consortium name="DOE Joint Genome Institute"/>
            <person name="Vesth T.C."/>
            <person name="Nybo J."/>
            <person name="Theobald S."/>
            <person name="Brandl J."/>
            <person name="Frisvad J.C."/>
            <person name="Nielsen K.F."/>
            <person name="Lyhne E.K."/>
            <person name="Kogle M.E."/>
            <person name="Kuo A."/>
            <person name="Riley R."/>
            <person name="Clum A."/>
            <person name="Nolan M."/>
            <person name="Lipzen A."/>
            <person name="Salamov A."/>
            <person name="Henrissat B."/>
            <person name="Wiebenga A."/>
            <person name="De Vries R.P."/>
            <person name="Grigoriev I.V."/>
            <person name="Mortensen U.H."/>
            <person name="Andersen M.R."/>
            <person name="Baker S.E."/>
        </authorList>
    </citation>
    <scope>NUCLEOTIDE SEQUENCE [LARGE SCALE GENOMIC DNA]</scope>
    <source>
        <strain evidence="2 3">CBS 121591</strain>
    </source>
</reference>
<organism evidence="2 3">
    <name type="scientific">Aspergillus uvarum CBS 121591</name>
    <dbReference type="NCBI Taxonomy" id="1448315"/>
    <lineage>
        <taxon>Eukaryota</taxon>
        <taxon>Fungi</taxon>
        <taxon>Dikarya</taxon>
        <taxon>Ascomycota</taxon>
        <taxon>Pezizomycotina</taxon>
        <taxon>Eurotiomycetes</taxon>
        <taxon>Eurotiomycetidae</taxon>
        <taxon>Eurotiales</taxon>
        <taxon>Aspergillaceae</taxon>
        <taxon>Aspergillus</taxon>
        <taxon>Aspergillus subgen. Circumdati</taxon>
    </lineage>
</organism>
<dbReference type="AlphaFoldDB" id="A0A319CJI1"/>
<feature type="signal peptide" evidence="1">
    <location>
        <begin position="1"/>
        <end position="25"/>
    </location>
</feature>
<gene>
    <name evidence="2" type="ORF">BO82DRAFT_388984</name>
</gene>
<dbReference type="VEuPathDB" id="FungiDB:BO82DRAFT_388984"/>
<evidence type="ECO:0000313" key="2">
    <source>
        <dbReference type="EMBL" id="PYH85805.1"/>
    </source>
</evidence>
<protein>
    <submittedName>
        <fullName evidence="2">Uncharacterized protein</fullName>
    </submittedName>
</protein>
<evidence type="ECO:0000256" key="1">
    <source>
        <dbReference type="SAM" id="SignalP"/>
    </source>
</evidence>